<dbReference type="SUPFAM" id="SSF53955">
    <property type="entry name" value="Lysozyme-like"/>
    <property type="match status" value="1"/>
</dbReference>
<comment type="similarity">
    <text evidence="2">In the N-terminal section; belongs to the glycosyltransferase 51 family.</text>
</comment>
<dbReference type="SUPFAM" id="SSF56601">
    <property type="entry name" value="beta-lactamase/transpeptidase-like"/>
    <property type="match status" value="1"/>
</dbReference>
<protein>
    <submittedName>
        <fullName evidence="17">PBP1A family penicillin-binding protein</fullName>
    </submittedName>
</protein>
<evidence type="ECO:0000256" key="7">
    <source>
        <dbReference type="ARBA" id="ARBA00022801"/>
    </source>
</evidence>
<evidence type="ECO:0000256" key="6">
    <source>
        <dbReference type="ARBA" id="ARBA00022679"/>
    </source>
</evidence>
<keyword evidence="8" id="KW-0133">Cell shape</keyword>
<evidence type="ECO:0000256" key="1">
    <source>
        <dbReference type="ARBA" id="ARBA00007090"/>
    </source>
</evidence>
<dbReference type="GO" id="GO:0071555">
    <property type="term" value="P:cell wall organization"/>
    <property type="evidence" value="ECO:0007669"/>
    <property type="project" value="UniProtKB-KW"/>
</dbReference>
<dbReference type="PANTHER" id="PTHR32282:SF29">
    <property type="entry name" value="PENICILLIN-BINDING PROTEIN 1A"/>
    <property type="match status" value="1"/>
</dbReference>
<dbReference type="Pfam" id="PF00912">
    <property type="entry name" value="Transgly"/>
    <property type="match status" value="1"/>
</dbReference>
<dbReference type="InterPro" id="IPR050396">
    <property type="entry name" value="Glycosyltr_51/Transpeptidase"/>
</dbReference>
<dbReference type="Pfam" id="PF00905">
    <property type="entry name" value="Transpeptidase"/>
    <property type="match status" value="1"/>
</dbReference>
<comment type="catalytic activity">
    <reaction evidence="12">
        <text>Preferential cleavage: (Ac)2-L-Lys-D-Ala-|-D-Ala. Also transpeptidation of peptidyl-alanyl moieties that are N-acyl substituents of D-alanine.</text>
        <dbReference type="EC" id="3.4.16.4"/>
    </reaction>
</comment>
<keyword evidence="9" id="KW-0573">Peptidoglycan synthesis</keyword>
<dbReference type="Gene3D" id="1.10.3810.10">
    <property type="entry name" value="Biosynthetic peptidoglycan transglycosylase-like"/>
    <property type="match status" value="1"/>
</dbReference>
<dbReference type="InterPro" id="IPR001264">
    <property type="entry name" value="Glyco_trans_51"/>
</dbReference>
<dbReference type="GO" id="GO:0008955">
    <property type="term" value="F:peptidoglycan glycosyltransferase activity"/>
    <property type="evidence" value="ECO:0007669"/>
    <property type="project" value="UniProtKB-EC"/>
</dbReference>
<dbReference type="GO" id="GO:0008658">
    <property type="term" value="F:penicillin binding"/>
    <property type="evidence" value="ECO:0007669"/>
    <property type="project" value="InterPro"/>
</dbReference>
<keyword evidence="10" id="KW-0511">Multifunctional enzyme</keyword>
<keyword evidence="11" id="KW-0961">Cell wall biogenesis/degradation</keyword>
<dbReference type="GO" id="GO:0009002">
    <property type="term" value="F:serine-type D-Ala-D-Ala carboxypeptidase activity"/>
    <property type="evidence" value="ECO:0007669"/>
    <property type="project" value="UniProtKB-EC"/>
</dbReference>
<dbReference type="InterPro" id="IPR023346">
    <property type="entry name" value="Lysozyme-like_dom_sf"/>
</dbReference>
<evidence type="ECO:0000256" key="13">
    <source>
        <dbReference type="ARBA" id="ARBA00049902"/>
    </source>
</evidence>
<comment type="catalytic activity">
    <reaction evidence="13">
        <text>[GlcNAc-(1-&gt;4)-Mur2Ac(oyl-L-Ala-gamma-D-Glu-L-Lys-D-Ala-D-Ala)](n)-di-trans,octa-cis-undecaprenyl diphosphate + beta-D-GlcNAc-(1-&gt;4)-Mur2Ac(oyl-L-Ala-gamma-D-Glu-L-Lys-D-Ala-D-Ala)-di-trans,octa-cis-undecaprenyl diphosphate = [GlcNAc-(1-&gt;4)-Mur2Ac(oyl-L-Ala-gamma-D-Glu-L-Lys-D-Ala-D-Ala)](n+1)-di-trans,octa-cis-undecaprenyl diphosphate + di-trans,octa-cis-undecaprenyl diphosphate + H(+)</text>
        <dbReference type="Rhea" id="RHEA:23708"/>
        <dbReference type="Rhea" id="RHEA-COMP:9602"/>
        <dbReference type="Rhea" id="RHEA-COMP:9603"/>
        <dbReference type="ChEBI" id="CHEBI:15378"/>
        <dbReference type="ChEBI" id="CHEBI:58405"/>
        <dbReference type="ChEBI" id="CHEBI:60033"/>
        <dbReference type="ChEBI" id="CHEBI:78435"/>
        <dbReference type="EC" id="2.4.99.28"/>
    </reaction>
</comment>
<feature type="domain" description="Penicillin-binding protein transpeptidase" evidence="15">
    <location>
        <begin position="352"/>
        <end position="640"/>
    </location>
</feature>
<proteinExistence type="inferred from homology"/>
<evidence type="ECO:0000259" key="16">
    <source>
        <dbReference type="Pfam" id="PF00912"/>
    </source>
</evidence>
<evidence type="ECO:0000313" key="18">
    <source>
        <dbReference type="Proteomes" id="UP000388452"/>
    </source>
</evidence>
<dbReference type="Proteomes" id="UP000388452">
    <property type="component" value="Chromosome"/>
</dbReference>
<evidence type="ECO:0000256" key="8">
    <source>
        <dbReference type="ARBA" id="ARBA00022960"/>
    </source>
</evidence>
<dbReference type="GO" id="GO:0009252">
    <property type="term" value="P:peptidoglycan biosynthetic process"/>
    <property type="evidence" value="ECO:0007669"/>
    <property type="project" value="UniProtKB-KW"/>
</dbReference>
<keyword evidence="7" id="KW-0378">Hydrolase</keyword>
<keyword evidence="6" id="KW-0808">Transferase</keyword>
<dbReference type="GO" id="GO:0008360">
    <property type="term" value="P:regulation of cell shape"/>
    <property type="evidence" value="ECO:0007669"/>
    <property type="project" value="UniProtKB-KW"/>
</dbReference>
<dbReference type="AlphaFoldDB" id="A0A5P8JRW5"/>
<keyword evidence="5" id="KW-0328">Glycosyltransferase</keyword>
<evidence type="ECO:0000256" key="10">
    <source>
        <dbReference type="ARBA" id="ARBA00023268"/>
    </source>
</evidence>
<feature type="region of interest" description="Disordered" evidence="14">
    <location>
        <begin position="668"/>
        <end position="778"/>
    </location>
</feature>
<evidence type="ECO:0000259" key="15">
    <source>
        <dbReference type="Pfam" id="PF00905"/>
    </source>
</evidence>
<sequence>MSKPAPSRMANRRKKSPAKKPKGNLFVRILKWLAIAFVAVLIGGLALFAYYAKDAPKVNQAVLTSAGSSIIYDDKGKELTTLGVENRLYVNSSQIPQTLKDAVISIEDRRFYKEKFGVDPIRIVGAFVNNVTGKSNGLEGGSTLTQELIKLSVFSTKASDQTLRRKAQEAWLAMQVAQKYSKAQILEYYINKVWMDNNQYGMATASKYYYSKDLSKLDLSQTALLAGMPQSPATYDPYTHPAAAKSRRDDVIDAMLRDKKITSAEATKAKATPITDGLVAQKSTTATSTNDKVIDSYLTSVIAEVKKKMNTNPYTANLRIYTNIDLDAQKKLYNIVNSSDYINFPSDKMQTAVTMTDPNSGKVIAQIGGRKTGDVQLGFNRATRNTRSNGSTMKPLMDYGPAIEYLNYSTYQLLDDSAYTYPGTDIQLYDWDKKYQGTISMRKALVGSRNVPAVRTLATVGMSRATKFLKGLGITLSDSEKQALSSGIGASVNTEQEAGAYGAFANGGTYYKPYYVRKVVAGDGTTTNFDATGTRAMKSSTAYMITDMLKGVMTSSDGTGSTAKVSGLYEAGKTGTTDYTDDELKANPALNATGISKDSWFTGYTKKRVISVWTGYDKPTYAGMDYTEQEIAQKIYKYLMAYEVEHANLANTDWTKPSNVNVYHILSGSNPGTAITGNTSGTTRELYLSGHGPSSQSAVASSSKSSSTSSTSSSETSSSSESESSSSSISSIVESASAATASTPSDNSSSAASSSSQPAAASTSSSAPATNTNSASQH</sequence>
<evidence type="ECO:0000313" key="17">
    <source>
        <dbReference type="EMBL" id="QFQ91411.1"/>
    </source>
</evidence>
<dbReference type="EMBL" id="CP045068">
    <property type="protein sequence ID" value="QFQ91411.1"/>
    <property type="molecule type" value="Genomic_DNA"/>
</dbReference>
<keyword evidence="4" id="KW-0645">Protease</keyword>
<dbReference type="RefSeq" id="WP_056962191.1">
    <property type="nucleotide sequence ID" value="NZ_CP045068.1"/>
</dbReference>
<evidence type="ECO:0000256" key="2">
    <source>
        <dbReference type="ARBA" id="ARBA00007739"/>
    </source>
</evidence>
<dbReference type="GO" id="GO:0030288">
    <property type="term" value="C:outer membrane-bounded periplasmic space"/>
    <property type="evidence" value="ECO:0007669"/>
    <property type="project" value="TreeGrafter"/>
</dbReference>
<dbReference type="InterPro" id="IPR036950">
    <property type="entry name" value="PBP_transglycosylase"/>
</dbReference>
<accession>A0A5P8JRW5</accession>
<dbReference type="InterPro" id="IPR001460">
    <property type="entry name" value="PCN-bd_Tpept"/>
</dbReference>
<dbReference type="NCBIfam" id="TIGR02074">
    <property type="entry name" value="PBP_1a_fam"/>
    <property type="match status" value="1"/>
</dbReference>
<dbReference type="FunFam" id="1.10.3810.10:FF:000001">
    <property type="entry name" value="Penicillin-binding protein 1A"/>
    <property type="match status" value="1"/>
</dbReference>
<dbReference type="PANTHER" id="PTHR32282">
    <property type="entry name" value="BINDING PROTEIN TRANSPEPTIDASE, PUTATIVE-RELATED"/>
    <property type="match status" value="1"/>
</dbReference>
<evidence type="ECO:0000256" key="4">
    <source>
        <dbReference type="ARBA" id="ARBA00022670"/>
    </source>
</evidence>
<name>A0A5P8JRW5_9LACO</name>
<keyword evidence="3" id="KW-0121">Carboxypeptidase</keyword>
<dbReference type="GO" id="GO:0006508">
    <property type="term" value="P:proteolysis"/>
    <property type="evidence" value="ECO:0007669"/>
    <property type="project" value="UniProtKB-KW"/>
</dbReference>
<evidence type="ECO:0000256" key="11">
    <source>
        <dbReference type="ARBA" id="ARBA00023316"/>
    </source>
</evidence>
<feature type="compositionally biased region" description="Low complexity" evidence="14">
    <location>
        <begin position="694"/>
        <end position="778"/>
    </location>
</feature>
<feature type="region of interest" description="Disordered" evidence="14">
    <location>
        <begin position="1"/>
        <end position="20"/>
    </location>
</feature>
<gene>
    <name evidence="17" type="ORF">LM010_08235</name>
</gene>
<evidence type="ECO:0000256" key="14">
    <source>
        <dbReference type="SAM" id="MobiDB-lite"/>
    </source>
</evidence>
<feature type="compositionally biased region" description="Basic residues" evidence="14">
    <location>
        <begin position="10"/>
        <end position="20"/>
    </location>
</feature>
<reference evidence="17 18" key="1">
    <citation type="submission" date="2019-10" db="EMBL/GenBank/DDBJ databases">
        <title>Genome sequencing of Lactobacillus manihotivorans.</title>
        <authorList>
            <person name="Kim K."/>
        </authorList>
    </citation>
    <scope>NUCLEOTIDE SEQUENCE [LARGE SCALE GENOMIC DNA]</scope>
    <source>
        <strain evidence="17 18">LM010</strain>
    </source>
</reference>
<dbReference type="InterPro" id="IPR012338">
    <property type="entry name" value="Beta-lactam/transpept-like"/>
</dbReference>
<evidence type="ECO:0000256" key="9">
    <source>
        <dbReference type="ARBA" id="ARBA00022984"/>
    </source>
</evidence>
<comment type="similarity">
    <text evidence="1">In the C-terminal section; belongs to the transpeptidase family.</text>
</comment>
<feature type="compositionally biased region" description="Polar residues" evidence="14">
    <location>
        <begin position="668"/>
        <end position="683"/>
    </location>
</feature>
<evidence type="ECO:0000256" key="12">
    <source>
        <dbReference type="ARBA" id="ARBA00034000"/>
    </source>
</evidence>
<evidence type="ECO:0000256" key="3">
    <source>
        <dbReference type="ARBA" id="ARBA00022645"/>
    </source>
</evidence>
<evidence type="ECO:0000256" key="5">
    <source>
        <dbReference type="ARBA" id="ARBA00022676"/>
    </source>
</evidence>
<dbReference type="Gene3D" id="3.40.710.10">
    <property type="entry name" value="DD-peptidase/beta-lactamase superfamily"/>
    <property type="match status" value="1"/>
</dbReference>
<feature type="domain" description="Glycosyl transferase family 51" evidence="16">
    <location>
        <begin position="76"/>
        <end position="255"/>
    </location>
</feature>
<organism evidence="17 18">
    <name type="scientific">Lacticaseibacillus manihotivorans</name>
    <dbReference type="NCBI Taxonomy" id="88233"/>
    <lineage>
        <taxon>Bacteria</taxon>
        <taxon>Bacillati</taxon>
        <taxon>Bacillota</taxon>
        <taxon>Bacilli</taxon>
        <taxon>Lactobacillales</taxon>
        <taxon>Lactobacillaceae</taxon>
        <taxon>Lacticaseibacillus</taxon>
    </lineage>
</organism>